<accession>A0A7J6V458</accession>
<dbReference type="PANTHER" id="PTHR32278:SF111">
    <property type="entry name" value="F-BOX PROTEIN PP2-B12-RELATED"/>
    <property type="match status" value="1"/>
</dbReference>
<gene>
    <name evidence="2" type="ORF">FRX31_031365</name>
</gene>
<keyword evidence="3" id="KW-1185">Reference proteome</keyword>
<dbReference type="AlphaFoldDB" id="A0A7J6V458"/>
<dbReference type="Pfam" id="PF00646">
    <property type="entry name" value="F-box"/>
    <property type="match status" value="1"/>
</dbReference>
<evidence type="ECO:0000313" key="3">
    <source>
        <dbReference type="Proteomes" id="UP000554482"/>
    </source>
</evidence>
<dbReference type="PROSITE" id="PS50181">
    <property type="entry name" value="FBOX"/>
    <property type="match status" value="1"/>
</dbReference>
<dbReference type="Gene3D" id="1.20.1280.50">
    <property type="match status" value="1"/>
</dbReference>
<dbReference type="SMART" id="SM00256">
    <property type="entry name" value="FBOX"/>
    <property type="match status" value="1"/>
</dbReference>
<evidence type="ECO:0000313" key="2">
    <source>
        <dbReference type="EMBL" id="KAF5179050.1"/>
    </source>
</evidence>
<name>A0A7J6V458_THATH</name>
<organism evidence="2 3">
    <name type="scientific">Thalictrum thalictroides</name>
    <name type="common">Rue-anemone</name>
    <name type="synonym">Anemone thalictroides</name>
    <dbReference type="NCBI Taxonomy" id="46969"/>
    <lineage>
        <taxon>Eukaryota</taxon>
        <taxon>Viridiplantae</taxon>
        <taxon>Streptophyta</taxon>
        <taxon>Embryophyta</taxon>
        <taxon>Tracheophyta</taxon>
        <taxon>Spermatophyta</taxon>
        <taxon>Magnoliopsida</taxon>
        <taxon>Ranunculales</taxon>
        <taxon>Ranunculaceae</taxon>
        <taxon>Thalictroideae</taxon>
        <taxon>Thalictrum</taxon>
    </lineage>
</organism>
<dbReference type="InterPro" id="IPR036047">
    <property type="entry name" value="F-box-like_dom_sf"/>
</dbReference>
<evidence type="ECO:0000259" key="1">
    <source>
        <dbReference type="PROSITE" id="PS50181"/>
    </source>
</evidence>
<protein>
    <submittedName>
        <fullName evidence="2">F-box protein pp2-b10</fullName>
    </submittedName>
</protein>
<feature type="domain" description="F-box" evidence="1">
    <location>
        <begin position="4"/>
        <end position="50"/>
    </location>
</feature>
<dbReference type="Proteomes" id="UP000554482">
    <property type="component" value="Unassembled WGS sequence"/>
</dbReference>
<dbReference type="CDD" id="cd22162">
    <property type="entry name" value="F-box_AtSKIP3-like"/>
    <property type="match status" value="1"/>
</dbReference>
<sequence>MHEVVDFSVLPEGCISIILSFTSPRDACVLSLVSLTFKSAADSDVVWEKFLPSDYKDIVNNSVSTINSNNFPSKKELYFHLCDIPLLLQEGKQSLTLERKSGKKCFMIGAKELDITWGDNPQYWKWNSHSESRFGDVAELLSVCWLNIKGIFNTQVLSPKTIYAVYMVIKFSENTYGLDHPAADVKVEFVGGGGVSSGGRSVYLDPECNRRPGVQHVPHRLGLLRRRFGHILRPAFPRQGYFPSERKDGWMEIELGQFYNDQGEDGEVEMGLSEIKSGHWKAGLIVQGIELRPRNNTT</sequence>
<dbReference type="EMBL" id="JABWDY010039271">
    <property type="protein sequence ID" value="KAF5179050.1"/>
    <property type="molecule type" value="Genomic_DNA"/>
</dbReference>
<dbReference type="Pfam" id="PF14299">
    <property type="entry name" value="PP2"/>
    <property type="match status" value="1"/>
</dbReference>
<dbReference type="PANTHER" id="PTHR32278">
    <property type="entry name" value="F-BOX DOMAIN-CONTAINING PROTEIN"/>
    <property type="match status" value="1"/>
</dbReference>
<dbReference type="SUPFAM" id="SSF81383">
    <property type="entry name" value="F-box domain"/>
    <property type="match status" value="1"/>
</dbReference>
<dbReference type="InterPro" id="IPR001810">
    <property type="entry name" value="F-box_dom"/>
</dbReference>
<reference evidence="2 3" key="1">
    <citation type="submission" date="2020-06" db="EMBL/GenBank/DDBJ databases">
        <title>Transcriptomic and genomic resources for Thalictrum thalictroides and T. hernandezii: Facilitating candidate gene discovery in an emerging model plant lineage.</title>
        <authorList>
            <person name="Arias T."/>
            <person name="Riano-Pachon D.M."/>
            <person name="Di Stilio V.S."/>
        </authorList>
    </citation>
    <scope>NUCLEOTIDE SEQUENCE [LARGE SCALE GENOMIC DNA]</scope>
    <source>
        <strain evidence="3">cv. WT478/WT964</strain>
        <tissue evidence="2">Leaves</tissue>
    </source>
</reference>
<dbReference type="InterPro" id="IPR025886">
    <property type="entry name" value="PP2-like"/>
</dbReference>
<proteinExistence type="predicted"/>
<comment type="caution">
    <text evidence="2">The sequence shown here is derived from an EMBL/GenBank/DDBJ whole genome shotgun (WGS) entry which is preliminary data.</text>
</comment>
<dbReference type="OrthoDB" id="1918565at2759"/>